<reference evidence="3" key="1">
    <citation type="journal article" date="2019" name="Int. J. Syst. Evol. Microbiol.">
        <title>The Global Catalogue of Microorganisms (GCM) 10K type strain sequencing project: providing services to taxonomists for standard genome sequencing and annotation.</title>
        <authorList>
            <consortium name="The Broad Institute Genomics Platform"/>
            <consortium name="The Broad Institute Genome Sequencing Center for Infectious Disease"/>
            <person name="Wu L."/>
            <person name="Ma J."/>
        </authorList>
    </citation>
    <scope>NUCLEOTIDE SEQUENCE [LARGE SCALE GENOMIC DNA]</scope>
    <source>
        <strain evidence="3">XZYJ18</strain>
    </source>
</reference>
<dbReference type="PANTHER" id="PTHR33164">
    <property type="entry name" value="TRANSCRIPTIONAL REGULATOR, MARR FAMILY"/>
    <property type="match status" value="1"/>
</dbReference>
<name>A0ABV9ZHE1_9PSEU</name>
<dbReference type="InterPro" id="IPR036390">
    <property type="entry name" value="WH_DNA-bd_sf"/>
</dbReference>
<organism evidence="2 3">
    <name type="scientific">Actinomycetospora rhizophila</name>
    <dbReference type="NCBI Taxonomy" id="1416876"/>
    <lineage>
        <taxon>Bacteria</taxon>
        <taxon>Bacillati</taxon>
        <taxon>Actinomycetota</taxon>
        <taxon>Actinomycetes</taxon>
        <taxon>Pseudonocardiales</taxon>
        <taxon>Pseudonocardiaceae</taxon>
        <taxon>Actinomycetospora</taxon>
    </lineage>
</organism>
<comment type="caution">
    <text evidence="2">The sequence shown here is derived from an EMBL/GenBank/DDBJ whole genome shotgun (WGS) entry which is preliminary data.</text>
</comment>
<evidence type="ECO:0000313" key="2">
    <source>
        <dbReference type="EMBL" id="MFC5139573.1"/>
    </source>
</evidence>
<gene>
    <name evidence="2" type="ORF">ACFPK1_15135</name>
</gene>
<proteinExistence type="predicted"/>
<accession>A0ABV9ZHE1</accession>
<sequence>MTTPRVEADLGWALGRVTRAHMRTAQDVVSDLPGGPRGYHVLAGLEDGPPRTQLALARSLGVDRTVMTYLLDELEGAGLVARRPDPADRRARQVLLTDTGRARLCELERRLREAEDELLAPLDPAERDQLRALLQRLALGSDGATACQVAAEIREMQADGTC</sequence>
<protein>
    <submittedName>
        <fullName evidence="2">MarR family winged helix-turn-helix transcriptional regulator</fullName>
    </submittedName>
</protein>
<dbReference type="InterPro" id="IPR000835">
    <property type="entry name" value="HTH_MarR-typ"/>
</dbReference>
<feature type="domain" description="HTH marR-type" evidence="1">
    <location>
        <begin position="7"/>
        <end position="139"/>
    </location>
</feature>
<dbReference type="InterPro" id="IPR036388">
    <property type="entry name" value="WH-like_DNA-bd_sf"/>
</dbReference>
<dbReference type="Pfam" id="PF01047">
    <property type="entry name" value="MarR"/>
    <property type="match status" value="1"/>
</dbReference>
<dbReference type="PRINTS" id="PR00598">
    <property type="entry name" value="HTHMARR"/>
</dbReference>
<keyword evidence="3" id="KW-1185">Reference proteome</keyword>
<dbReference type="SUPFAM" id="SSF46785">
    <property type="entry name" value="Winged helix' DNA-binding domain"/>
    <property type="match status" value="1"/>
</dbReference>
<dbReference type="Gene3D" id="1.10.10.10">
    <property type="entry name" value="Winged helix-like DNA-binding domain superfamily/Winged helix DNA-binding domain"/>
    <property type="match status" value="1"/>
</dbReference>
<dbReference type="PANTHER" id="PTHR33164:SF43">
    <property type="entry name" value="HTH-TYPE TRANSCRIPTIONAL REPRESSOR YETL"/>
    <property type="match status" value="1"/>
</dbReference>
<dbReference type="Proteomes" id="UP001596175">
    <property type="component" value="Unassembled WGS sequence"/>
</dbReference>
<dbReference type="SMART" id="SM00347">
    <property type="entry name" value="HTH_MARR"/>
    <property type="match status" value="1"/>
</dbReference>
<evidence type="ECO:0000259" key="1">
    <source>
        <dbReference type="PROSITE" id="PS50995"/>
    </source>
</evidence>
<dbReference type="EMBL" id="JBHSKG010000007">
    <property type="protein sequence ID" value="MFC5139573.1"/>
    <property type="molecule type" value="Genomic_DNA"/>
</dbReference>
<evidence type="ECO:0000313" key="3">
    <source>
        <dbReference type="Proteomes" id="UP001596175"/>
    </source>
</evidence>
<dbReference type="InterPro" id="IPR039422">
    <property type="entry name" value="MarR/SlyA-like"/>
</dbReference>
<dbReference type="RefSeq" id="WP_378021754.1">
    <property type="nucleotide sequence ID" value="NZ_JBHSKG010000007.1"/>
</dbReference>
<dbReference type="PROSITE" id="PS50995">
    <property type="entry name" value="HTH_MARR_2"/>
    <property type="match status" value="1"/>
</dbReference>